<evidence type="ECO:0000259" key="6">
    <source>
        <dbReference type="PROSITE" id="PS50006"/>
    </source>
</evidence>
<dbReference type="Proteomes" id="UP000242877">
    <property type="component" value="Unassembled WGS sequence"/>
</dbReference>
<dbReference type="Pfam" id="PF00069">
    <property type="entry name" value="Pkinase"/>
    <property type="match status" value="1"/>
</dbReference>
<dbReference type="Gene3D" id="3.30.200.20">
    <property type="entry name" value="Phosphorylase Kinase, domain 1"/>
    <property type="match status" value="1"/>
</dbReference>
<organism evidence="8 9">
    <name type="scientific">Ascosphaera apis ARSEF 7405</name>
    <dbReference type="NCBI Taxonomy" id="392613"/>
    <lineage>
        <taxon>Eukaryota</taxon>
        <taxon>Fungi</taxon>
        <taxon>Dikarya</taxon>
        <taxon>Ascomycota</taxon>
        <taxon>Pezizomycotina</taxon>
        <taxon>Eurotiomycetes</taxon>
        <taxon>Eurotiomycetidae</taxon>
        <taxon>Onygenales</taxon>
        <taxon>Ascosphaeraceae</taxon>
        <taxon>Ascosphaera</taxon>
    </lineage>
</organism>
<sequence length="645" mass="72439">MYSSSSHESSYETPPRAWMRPAEFNLPDVIGILKLDNAANGDSQIIPVFTSKELIIGRDHRVCGFTIDDPQISNRHIRIYSVVFDTAETSEVGGEGINPLVYAEDISTNGSWWNGQRMGCRCGSVLLSTGDVLTLANGLSLTYESKDEEEVAGLSEVVKKETTIFQNDFVISHRCIGVGGYGSVHVAFDQKQKRQVACKIVDLKGIRERIKVLRKASESLTAADTTKEALARKESAYLRSKMEVYDREALILRGLDHPNIISVERIYKTPNTIYIFEELITAGDLFSFLEFKGGKLNDVETAVIVYQILKGLEYLHNNNIVHRDLKPDNVLMTSLHSGYRVVLTDFGCAKRVSPAKRMMSVMGTAEYIAPEINRQKTKANHQFNGYTATVDIWSLGCLTTVLLTGGSPFLDPRTMQYNPELAAAGDINALERDSDWLSVGLRAKDFVRRCLVLDEEKRMTATSALRHSWFANQAHKEEFERVYKRAVVGWRPRHRLGKGIMYVIDAQGNMSSVQSGSKTMMEESNEADSRQGDSFARKESVHTHPSNGKMVHFEDEFLTRRKKENMCALTISSDEEEEDNGDVWIKDTKAEGHRQEGVCKNVEITSTPPFTQCTIVAPPDRSRNKEPAQTFKRAQIFGFDASAWE</sequence>
<dbReference type="CDD" id="cd22670">
    <property type="entry name" value="FHA_MEK1-like"/>
    <property type="match status" value="1"/>
</dbReference>
<comment type="caution">
    <text evidence="8">The sequence shown here is derived from an EMBL/GenBank/DDBJ whole genome shotgun (WGS) entry which is preliminary data.</text>
</comment>
<dbReference type="InterPro" id="IPR008271">
    <property type="entry name" value="Ser/Thr_kinase_AS"/>
</dbReference>
<dbReference type="SMART" id="SM00240">
    <property type="entry name" value="FHA"/>
    <property type="match status" value="1"/>
</dbReference>
<dbReference type="Gene3D" id="1.10.510.10">
    <property type="entry name" value="Transferase(Phosphotransferase) domain 1"/>
    <property type="match status" value="1"/>
</dbReference>
<comment type="similarity">
    <text evidence="1">Belongs to the protein kinase superfamily. CAMK Ser/Thr protein kinase family. CHEK2 subfamily.</text>
</comment>
<feature type="binding site" evidence="4">
    <location>
        <position position="199"/>
    </location>
    <ligand>
        <name>ATP</name>
        <dbReference type="ChEBI" id="CHEBI:30616"/>
    </ligand>
</feature>
<dbReference type="PROSITE" id="PS50006">
    <property type="entry name" value="FHA_DOMAIN"/>
    <property type="match status" value="1"/>
</dbReference>
<proteinExistence type="inferred from homology"/>
<dbReference type="Gene3D" id="2.60.200.20">
    <property type="match status" value="1"/>
</dbReference>
<evidence type="ECO:0000256" key="5">
    <source>
        <dbReference type="SAM" id="MobiDB-lite"/>
    </source>
</evidence>
<evidence type="ECO:0000256" key="2">
    <source>
        <dbReference type="ARBA" id="ARBA00022741"/>
    </source>
</evidence>
<keyword evidence="9" id="KW-1185">Reference proteome</keyword>
<dbReference type="SUPFAM" id="SSF56112">
    <property type="entry name" value="Protein kinase-like (PK-like)"/>
    <property type="match status" value="1"/>
</dbReference>
<dbReference type="InterPro" id="IPR000719">
    <property type="entry name" value="Prot_kinase_dom"/>
</dbReference>
<accession>A0A168CAV5</accession>
<dbReference type="PROSITE" id="PS00107">
    <property type="entry name" value="PROTEIN_KINASE_ATP"/>
    <property type="match status" value="1"/>
</dbReference>
<dbReference type="GO" id="GO:0004672">
    <property type="term" value="F:protein kinase activity"/>
    <property type="evidence" value="ECO:0007669"/>
    <property type="project" value="InterPro"/>
</dbReference>
<dbReference type="PROSITE" id="PS50011">
    <property type="entry name" value="PROTEIN_KINASE_DOM"/>
    <property type="match status" value="1"/>
</dbReference>
<feature type="domain" description="FHA" evidence="6">
    <location>
        <begin position="54"/>
        <end position="118"/>
    </location>
</feature>
<protein>
    <submittedName>
        <fullName evidence="8">CAMK protein kinase</fullName>
    </submittedName>
</protein>
<evidence type="ECO:0000259" key="7">
    <source>
        <dbReference type="PROSITE" id="PS50011"/>
    </source>
</evidence>
<evidence type="ECO:0000256" key="1">
    <source>
        <dbReference type="ARBA" id="ARBA00005575"/>
    </source>
</evidence>
<dbReference type="Pfam" id="PF00498">
    <property type="entry name" value="FHA"/>
    <property type="match status" value="1"/>
</dbReference>
<evidence type="ECO:0000256" key="3">
    <source>
        <dbReference type="ARBA" id="ARBA00022840"/>
    </source>
</evidence>
<dbReference type="EMBL" id="AZGZ01000003">
    <property type="protein sequence ID" value="KZZ96361.1"/>
    <property type="molecule type" value="Genomic_DNA"/>
</dbReference>
<dbReference type="OrthoDB" id="74764at2759"/>
<keyword evidence="2 4" id="KW-0547">Nucleotide-binding</keyword>
<evidence type="ECO:0000313" key="8">
    <source>
        <dbReference type="EMBL" id="KZZ96361.1"/>
    </source>
</evidence>
<keyword evidence="3 4" id="KW-0067">ATP-binding</keyword>
<dbReference type="AlphaFoldDB" id="A0A168CAV5"/>
<feature type="compositionally biased region" description="Basic and acidic residues" evidence="5">
    <location>
        <begin position="527"/>
        <end position="542"/>
    </location>
</feature>
<reference evidence="8 9" key="1">
    <citation type="journal article" date="2016" name="Genome Biol. Evol.">
        <title>Divergent and convergent evolution of fungal pathogenicity.</title>
        <authorList>
            <person name="Shang Y."/>
            <person name="Xiao G."/>
            <person name="Zheng P."/>
            <person name="Cen K."/>
            <person name="Zhan S."/>
            <person name="Wang C."/>
        </authorList>
    </citation>
    <scope>NUCLEOTIDE SEQUENCE [LARGE SCALE GENOMIC DNA]</scope>
    <source>
        <strain evidence="8 9">ARSEF 7405</strain>
    </source>
</reference>
<dbReference type="InterPro" id="IPR011009">
    <property type="entry name" value="Kinase-like_dom_sf"/>
</dbReference>
<feature type="domain" description="Protein kinase" evidence="7">
    <location>
        <begin position="170"/>
        <end position="470"/>
    </location>
</feature>
<name>A0A168CAV5_9EURO</name>
<evidence type="ECO:0000313" key="9">
    <source>
        <dbReference type="Proteomes" id="UP000242877"/>
    </source>
</evidence>
<keyword evidence="8" id="KW-0418">Kinase</keyword>
<gene>
    <name evidence="8" type="ORF">AAP_01134</name>
</gene>
<dbReference type="PANTHER" id="PTHR24347">
    <property type="entry name" value="SERINE/THREONINE-PROTEIN KINASE"/>
    <property type="match status" value="1"/>
</dbReference>
<dbReference type="InterPro" id="IPR000253">
    <property type="entry name" value="FHA_dom"/>
</dbReference>
<dbReference type="InterPro" id="IPR017441">
    <property type="entry name" value="Protein_kinase_ATP_BS"/>
</dbReference>
<dbReference type="PROSITE" id="PS00108">
    <property type="entry name" value="PROTEIN_KINASE_ST"/>
    <property type="match status" value="1"/>
</dbReference>
<dbReference type="InterPro" id="IPR008984">
    <property type="entry name" value="SMAD_FHA_dom_sf"/>
</dbReference>
<dbReference type="VEuPathDB" id="FungiDB:AAP_01134"/>
<feature type="region of interest" description="Disordered" evidence="5">
    <location>
        <begin position="513"/>
        <end position="547"/>
    </location>
</feature>
<dbReference type="SMART" id="SM00220">
    <property type="entry name" value="S_TKc"/>
    <property type="match status" value="1"/>
</dbReference>
<evidence type="ECO:0000256" key="4">
    <source>
        <dbReference type="PROSITE-ProRule" id="PRU10141"/>
    </source>
</evidence>
<dbReference type="SUPFAM" id="SSF49879">
    <property type="entry name" value="SMAD/FHA domain"/>
    <property type="match status" value="1"/>
</dbReference>
<keyword evidence="8" id="KW-0808">Transferase</keyword>
<dbReference type="GO" id="GO:0005524">
    <property type="term" value="F:ATP binding"/>
    <property type="evidence" value="ECO:0007669"/>
    <property type="project" value="UniProtKB-UniRule"/>
</dbReference>